<dbReference type="AlphaFoldDB" id="A0A6I9YZ75"/>
<evidence type="ECO:0000256" key="10">
    <source>
        <dbReference type="SAM" id="Phobius"/>
    </source>
</evidence>
<keyword evidence="4 10" id="KW-1133">Transmembrane helix</keyword>
<protein>
    <submittedName>
        <fullName evidence="13">Probable G-protein coupled receptor 156</fullName>
    </submittedName>
</protein>
<sequence>MSILAEVSGKCCSSFLEGNRWKSCGNGSLERIVFTCTRQSFSARAKPLPPHYLKRAENLDCTPFIETENLISAQIMWLNQGLECAVEMELNYSKLYGNNLDYESQEQQKLILKDLCTSTIHFSETSCKNASSFSVALLAIVWAFNTSGILLSFFLIVFTIRFRKNSSSIHFSVFRICSKHDLGLLVVTRESEVKPIKHNERAINGPWIVKMSSPNLNVVTLLGSGLTYGTVYLFGIEKQNPLSRPSLEMLIQVRICILYISGSFALGPVLGKSWRLYRVFTQKVPDKRVIIKDFQLLVMLSLLVLADIILLLIWISLDPVQCLQNLNVDVKGILLMYGIYLAGLTDNLSCPPINQSLTLISAVAIIFLFIGIMLVVNNFFYLWHNLVYGLTSGGIFVCMTSINCLIFIPQIRQWKTFEKQEIDTSNMAKYFTGSNKNFHSTMYSDEEIYQLLGEKNTMIQQLAEVGNIYIISKKNENTASHHCATILTCYMNIIII</sequence>
<dbReference type="CTD" id="165829"/>
<evidence type="ECO:0000256" key="7">
    <source>
        <dbReference type="ARBA" id="ARBA00023170"/>
    </source>
</evidence>
<evidence type="ECO:0000256" key="3">
    <source>
        <dbReference type="ARBA" id="ARBA00022692"/>
    </source>
</evidence>
<dbReference type="PANTHER" id="PTHR10519:SF20">
    <property type="entry name" value="G-PROTEIN COUPLED RECEPTOR 156-RELATED"/>
    <property type="match status" value="1"/>
</dbReference>
<dbReference type="GO" id="GO:0038039">
    <property type="term" value="C:G protein-coupled receptor heterodimeric complex"/>
    <property type="evidence" value="ECO:0007669"/>
    <property type="project" value="TreeGrafter"/>
</dbReference>
<comment type="similarity">
    <text evidence="2">Belongs to the G-protein coupled receptor 3 family. GABA-B receptor subfamily.</text>
</comment>
<feature type="transmembrane region" description="Helical" evidence="10">
    <location>
        <begin position="386"/>
        <end position="408"/>
    </location>
</feature>
<feature type="transmembrane region" description="Helical" evidence="10">
    <location>
        <begin position="294"/>
        <end position="316"/>
    </location>
</feature>
<evidence type="ECO:0000313" key="12">
    <source>
        <dbReference type="Proteomes" id="UP000504617"/>
    </source>
</evidence>
<proteinExistence type="inferred from homology"/>
<keyword evidence="9" id="KW-0807">Transducer</keyword>
<evidence type="ECO:0000256" key="5">
    <source>
        <dbReference type="ARBA" id="ARBA00023040"/>
    </source>
</evidence>
<keyword evidence="6 10" id="KW-0472">Membrane</keyword>
<dbReference type="PANTHER" id="PTHR10519">
    <property type="entry name" value="GABA-B RECEPTOR"/>
    <property type="match status" value="1"/>
</dbReference>
<feature type="transmembrane region" description="Helical" evidence="10">
    <location>
        <begin position="251"/>
        <end position="274"/>
    </location>
</feature>
<dbReference type="InterPro" id="IPR002455">
    <property type="entry name" value="GPCR3_GABA-B"/>
</dbReference>
<dbReference type="Pfam" id="PF00003">
    <property type="entry name" value="7tm_3"/>
    <property type="match status" value="1"/>
</dbReference>
<dbReference type="GO" id="GO:0004965">
    <property type="term" value="F:G protein-coupled GABA receptor activity"/>
    <property type="evidence" value="ECO:0007669"/>
    <property type="project" value="InterPro"/>
</dbReference>
<feature type="transmembrane region" description="Helical" evidence="10">
    <location>
        <begin position="133"/>
        <end position="158"/>
    </location>
</feature>
<gene>
    <name evidence="13" type="primary">GPR156</name>
</gene>
<evidence type="ECO:0000256" key="8">
    <source>
        <dbReference type="ARBA" id="ARBA00023180"/>
    </source>
</evidence>
<keyword evidence="8" id="KW-0325">Glycoprotein</keyword>
<keyword evidence="7 13" id="KW-0675">Receptor</keyword>
<evidence type="ECO:0000256" key="9">
    <source>
        <dbReference type="ARBA" id="ARBA00023224"/>
    </source>
</evidence>
<feature type="transmembrane region" description="Helical" evidence="10">
    <location>
        <begin position="357"/>
        <end position="380"/>
    </location>
</feature>
<dbReference type="OrthoDB" id="411630at2759"/>
<evidence type="ECO:0000256" key="4">
    <source>
        <dbReference type="ARBA" id="ARBA00022989"/>
    </source>
</evidence>
<dbReference type="GO" id="GO:0007214">
    <property type="term" value="P:gamma-aminobutyric acid signaling pathway"/>
    <property type="evidence" value="ECO:0007669"/>
    <property type="project" value="TreeGrafter"/>
</dbReference>
<feature type="domain" description="G-protein coupled receptors family 3 profile" evidence="11">
    <location>
        <begin position="207"/>
        <end position="410"/>
    </location>
</feature>
<evidence type="ECO:0000256" key="2">
    <source>
        <dbReference type="ARBA" id="ARBA00008991"/>
    </source>
</evidence>
<organism evidence="12 13">
    <name type="scientific">Thamnophis sirtalis</name>
    <dbReference type="NCBI Taxonomy" id="35019"/>
    <lineage>
        <taxon>Eukaryota</taxon>
        <taxon>Metazoa</taxon>
        <taxon>Chordata</taxon>
        <taxon>Craniata</taxon>
        <taxon>Vertebrata</taxon>
        <taxon>Euteleostomi</taxon>
        <taxon>Lepidosauria</taxon>
        <taxon>Squamata</taxon>
        <taxon>Bifurcata</taxon>
        <taxon>Unidentata</taxon>
        <taxon>Episquamata</taxon>
        <taxon>Toxicofera</taxon>
        <taxon>Serpentes</taxon>
        <taxon>Colubroidea</taxon>
        <taxon>Colubridae</taxon>
        <taxon>Natricinae</taxon>
        <taxon>Thamnophis</taxon>
    </lineage>
</organism>
<evidence type="ECO:0000256" key="1">
    <source>
        <dbReference type="ARBA" id="ARBA00004141"/>
    </source>
</evidence>
<dbReference type="GeneID" id="106555658"/>
<dbReference type="InterPro" id="IPR017978">
    <property type="entry name" value="GPCR_3_C"/>
</dbReference>
<dbReference type="RefSeq" id="XP_013930023.1">
    <property type="nucleotide sequence ID" value="XM_014074548.1"/>
</dbReference>
<comment type="subcellular location">
    <subcellularLocation>
        <location evidence="1">Membrane</location>
        <topology evidence="1">Multi-pass membrane protein</topology>
    </subcellularLocation>
</comment>
<evidence type="ECO:0000259" key="11">
    <source>
        <dbReference type="Pfam" id="PF00003"/>
    </source>
</evidence>
<keyword evidence="3 10" id="KW-0812">Transmembrane</keyword>
<feature type="transmembrane region" description="Helical" evidence="10">
    <location>
        <begin position="216"/>
        <end position="236"/>
    </location>
</feature>
<name>A0A6I9YZ75_9SAUR</name>
<evidence type="ECO:0000313" key="13">
    <source>
        <dbReference type="RefSeq" id="XP_013930023.1"/>
    </source>
</evidence>
<feature type="transmembrane region" description="Helical" evidence="10">
    <location>
        <begin position="328"/>
        <end position="345"/>
    </location>
</feature>
<keyword evidence="12" id="KW-1185">Reference proteome</keyword>
<accession>A0A6I9YZ75</accession>
<reference evidence="13" key="1">
    <citation type="submission" date="2025-08" db="UniProtKB">
        <authorList>
            <consortium name="RefSeq"/>
        </authorList>
    </citation>
    <scope>IDENTIFICATION</scope>
    <source>
        <tissue evidence="13">Skeletal muscle</tissue>
    </source>
</reference>
<dbReference type="KEGG" id="tsr:106555658"/>
<dbReference type="Proteomes" id="UP000504617">
    <property type="component" value="Unplaced"/>
</dbReference>
<keyword evidence="5" id="KW-0297">G-protein coupled receptor</keyword>
<evidence type="ECO:0000256" key="6">
    <source>
        <dbReference type="ARBA" id="ARBA00023136"/>
    </source>
</evidence>